<evidence type="ECO:0000313" key="4">
    <source>
        <dbReference type="Proteomes" id="UP000664859"/>
    </source>
</evidence>
<evidence type="ECO:0000256" key="1">
    <source>
        <dbReference type="SAM" id="MobiDB-lite"/>
    </source>
</evidence>
<gene>
    <name evidence="3" type="ORF">JKP88DRAFT_350510</name>
</gene>
<dbReference type="AlphaFoldDB" id="A0A835YLV5"/>
<dbReference type="OrthoDB" id="10456326at2759"/>
<organism evidence="3 4">
    <name type="scientific">Tribonema minus</name>
    <dbReference type="NCBI Taxonomy" id="303371"/>
    <lineage>
        <taxon>Eukaryota</taxon>
        <taxon>Sar</taxon>
        <taxon>Stramenopiles</taxon>
        <taxon>Ochrophyta</taxon>
        <taxon>PX clade</taxon>
        <taxon>Xanthophyceae</taxon>
        <taxon>Tribonematales</taxon>
        <taxon>Tribonemataceae</taxon>
        <taxon>Tribonema</taxon>
    </lineage>
</organism>
<proteinExistence type="predicted"/>
<name>A0A835YLV5_9STRA</name>
<dbReference type="SUPFAM" id="SSF81383">
    <property type="entry name" value="F-box domain"/>
    <property type="match status" value="1"/>
</dbReference>
<evidence type="ECO:0000313" key="3">
    <source>
        <dbReference type="EMBL" id="KAG5177886.1"/>
    </source>
</evidence>
<dbReference type="InterPro" id="IPR011598">
    <property type="entry name" value="bHLH_dom"/>
</dbReference>
<dbReference type="PROSITE" id="PS50888">
    <property type="entry name" value="BHLH"/>
    <property type="match status" value="1"/>
</dbReference>
<dbReference type="InterPro" id="IPR036047">
    <property type="entry name" value="F-box-like_dom_sf"/>
</dbReference>
<accession>A0A835YLV5</accession>
<sequence length="698" mass="71732">MDSLSTEALSGLDEALLVLFDLEPPLHGGGSCVSSDGAPSLHAQGKDDSPALAGMPEPTAFLLPQLQQQLGGGGAPAVAAPKKPSTISSETYERKKGRAKMLRQEISDRFDDLQALLLEAGSSVDTTFIREKGAKRSSILDAAIAVIRSLSARVAACEPGGDAPSAAADGKDSAAPAPAPLQYGFAGSGLSLRLPLPPLGHASAGALAAAADQLAAAQSKQALPLPQQRVVSAAVTAPPTATAATPPAPAATPLLPAPPLLPLATAAPRRAAIAHLPLPPQQLSADSAAAAVFGASCALPIHAFLDAASLEAARRACRDWRARCAWDCTWARQCAARWRLRGQDRALEAWQARFSRVSNAQRLRRRDCAPETRAGALLRAGERCHAQLEQYYRDPEALAAPPVSWREVYCALHRELRLPDGALCVSAAAAAAAAAPHALGRGEDVIGRAAGGGACVWVALCRRSNGMTARSVVTPSGAMRAAEVVELRIVLQNIGVGARGTATAYLPRQPLRVATRGSSDGSSGGGSGGGGASSFFVEAIGDPRLSSQLVRKGGLGGRACGSGRWARWLDQPLRLYESATFRSAAGRSLGDEVRGQQVDQLLRLRKVAKRGAFLEVPGCATEAEFLDQAVSLDLGVELGGCDRNDGGAAAAARREGIVLHVGLRGTDAAATAAAASATAAAAGALEAAAPPARRKARV</sequence>
<dbReference type="GO" id="GO:0046983">
    <property type="term" value="F:protein dimerization activity"/>
    <property type="evidence" value="ECO:0007669"/>
    <property type="project" value="InterPro"/>
</dbReference>
<reference evidence="3" key="1">
    <citation type="submission" date="2021-02" db="EMBL/GenBank/DDBJ databases">
        <title>First Annotated Genome of the Yellow-green Alga Tribonema minus.</title>
        <authorList>
            <person name="Mahan K.M."/>
        </authorList>
    </citation>
    <scope>NUCLEOTIDE SEQUENCE</scope>
    <source>
        <strain evidence="3">UTEX B ZZ1240</strain>
    </source>
</reference>
<dbReference type="EMBL" id="JAFCMP010000520">
    <property type="protein sequence ID" value="KAG5177886.1"/>
    <property type="molecule type" value="Genomic_DNA"/>
</dbReference>
<feature type="region of interest" description="Disordered" evidence="1">
    <location>
        <begin position="30"/>
        <end position="56"/>
    </location>
</feature>
<evidence type="ECO:0000259" key="2">
    <source>
        <dbReference type="PROSITE" id="PS50888"/>
    </source>
</evidence>
<comment type="caution">
    <text evidence="3">The sequence shown here is derived from an EMBL/GenBank/DDBJ whole genome shotgun (WGS) entry which is preliminary data.</text>
</comment>
<keyword evidence="4" id="KW-1185">Reference proteome</keyword>
<protein>
    <recommendedName>
        <fullName evidence="2">BHLH domain-containing protein</fullName>
    </recommendedName>
</protein>
<feature type="region of interest" description="Disordered" evidence="1">
    <location>
        <begin position="72"/>
        <end position="94"/>
    </location>
</feature>
<feature type="domain" description="BHLH" evidence="2">
    <location>
        <begin position="90"/>
        <end position="150"/>
    </location>
</feature>
<dbReference type="Proteomes" id="UP000664859">
    <property type="component" value="Unassembled WGS sequence"/>
</dbReference>